<dbReference type="PROSITE" id="PS50111">
    <property type="entry name" value="CHEMOTAXIS_TRANSDUC_2"/>
    <property type="match status" value="1"/>
</dbReference>
<evidence type="ECO:0000256" key="6">
    <source>
        <dbReference type="SAM" id="Coils"/>
    </source>
</evidence>
<dbReference type="InterPro" id="IPR004089">
    <property type="entry name" value="MCPsignal_dom"/>
</dbReference>
<comment type="subcellular location">
    <subcellularLocation>
        <location evidence="1">Membrane</location>
    </subcellularLocation>
</comment>
<dbReference type="PRINTS" id="PR00260">
    <property type="entry name" value="CHEMTRNSDUCR"/>
</dbReference>
<dbReference type="Pfam" id="PF00672">
    <property type="entry name" value="HAMP"/>
    <property type="match status" value="2"/>
</dbReference>
<dbReference type="GO" id="GO:0007165">
    <property type="term" value="P:signal transduction"/>
    <property type="evidence" value="ECO:0007669"/>
    <property type="project" value="UniProtKB-KW"/>
</dbReference>
<evidence type="ECO:0000256" key="7">
    <source>
        <dbReference type="SAM" id="MobiDB-lite"/>
    </source>
</evidence>
<dbReference type="Pfam" id="PF00015">
    <property type="entry name" value="MCPsignal"/>
    <property type="match status" value="1"/>
</dbReference>
<feature type="domain" description="PAC" evidence="10">
    <location>
        <begin position="333"/>
        <end position="385"/>
    </location>
</feature>
<dbReference type="SMART" id="SM00304">
    <property type="entry name" value="HAMP"/>
    <property type="match status" value="2"/>
</dbReference>
<dbReference type="SUPFAM" id="SSF58104">
    <property type="entry name" value="Methyl-accepting chemotaxis protein (MCP) signaling domain"/>
    <property type="match status" value="1"/>
</dbReference>
<dbReference type="CDD" id="cd11386">
    <property type="entry name" value="MCP_signal"/>
    <property type="match status" value="1"/>
</dbReference>
<accession>A0A0B3YF86</accession>
<evidence type="ECO:0000256" key="4">
    <source>
        <dbReference type="ARBA" id="ARBA00029447"/>
    </source>
</evidence>
<dbReference type="InterPro" id="IPR013655">
    <property type="entry name" value="PAS_fold_3"/>
</dbReference>
<keyword evidence="2" id="KW-0488">Methylation</keyword>
<evidence type="ECO:0000256" key="3">
    <source>
        <dbReference type="ARBA" id="ARBA00023224"/>
    </source>
</evidence>
<evidence type="ECO:0000259" key="9">
    <source>
        <dbReference type="PROSITE" id="PS50112"/>
    </source>
</evidence>
<dbReference type="NCBIfam" id="TIGR00229">
    <property type="entry name" value="sensory_box"/>
    <property type="match status" value="2"/>
</dbReference>
<dbReference type="PANTHER" id="PTHR43531">
    <property type="entry name" value="PROTEIN ICFG"/>
    <property type="match status" value="1"/>
</dbReference>
<dbReference type="PANTHER" id="PTHR43531:SF14">
    <property type="entry name" value="METHYL-ACCEPTING CHEMOTAXIS PROTEIN I-RELATED"/>
    <property type="match status" value="1"/>
</dbReference>
<feature type="domain" description="PAS" evidence="9">
    <location>
        <begin position="274"/>
        <end position="330"/>
    </location>
</feature>
<dbReference type="InterPro" id="IPR051310">
    <property type="entry name" value="MCP_chemotaxis"/>
</dbReference>
<feature type="domain" description="Methyl-accepting transducer" evidence="8">
    <location>
        <begin position="476"/>
        <end position="705"/>
    </location>
</feature>
<dbReference type="GO" id="GO:0005886">
    <property type="term" value="C:plasma membrane"/>
    <property type="evidence" value="ECO:0007669"/>
    <property type="project" value="TreeGrafter"/>
</dbReference>
<feature type="domain" description="PAS" evidence="9">
    <location>
        <begin position="152"/>
        <end position="182"/>
    </location>
</feature>
<dbReference type="InterPro" id="IPR000700">
    <property type="entry name" value="PAS-assoc_C"/>
</dbReference>
<dbReference type="PROSITE" id="PS50885">
    <property type="entry name" value="HAMP"/>
    <property type="match status" value="1"/>
</dbReference>
<gene>
    <name evidence="12" type="ORF">RJ41_03915</name>
</gene>
<proteinExistence type="inferred from homology"/>
<keyword evidence="13" id="KW-1185">Reference proteome</keyword>
<dbReference type="Pfam" id="PF13426">
    <property type="entry name" value="PAS_9"/>
    <property type="match status" value="1"/>
</dbReference>
<dbReference type="InterPro" id="IPR004090">
    <property type="entry name" value="Chemotax_Me-accpt_rcpt"/>
</dbReference>
<dbReference type="InterPro" id="IPR035965">
    <property type="entry name" value="PAS-like_dom_sf"/>
</dbReference>
<keyword evidence="6" id="KW-0175">Coiled coil</keyword>
<dbReference type="Pfam" id="PF08447">
    <property type="entry name" value="PAS_3"/>
    <property type="match status" value="2"/>
</dbReference>
<name>A0A0B3YF86_9ALTE</name>
<evidence type="ECO:0000256" key="1">
    <source>
        <dbReference type="ARBA" id="ARBA00004370"/>
    </source>
</evidence>
<dbReference type="RefSeq" id="WP_039217217.1">
    <property type="nucleotide sequence ID" value="NZ_JWLW01000006.1"/>
</dbReference>
<dbReference type="FunFam" id="1.10.287.950:FF:000001">
    <property type="entry name" value="Methyl-accepting chemotaxis sensory transducer"/>
    <property type="match status" value="1"/>
</dbReference>
<dbReference type="CDD" id="cd00130">
    <property type="entry name" value="PAS"/>
    <property type="match status" value="2"/>
</dbReference>
<feature type="region of interest" description="Disordered" evidence="7">
    <location>
        <begin position="488"/>
        <end position="509"/>
    </location>
</feature>
<dbReference type="InterPro" id="IPR001610">
    <property type="entry name" value="PAC"/>
</dbReference>
<dbReference type="InterPro" id="IPR000014">
    <property type="entry name" value="PAS"/>
</dbReference>
<sequence>MGIMTWLEDFTKATDVNQALRNKQALDATTCCIMMADADRNIIYANQSVKTLLKENEKKLQAVLPSFSADNLEGQNIDQFHRNPSHQRNILAELKSTMTSTISIGDLNFKLTLTPFFDQDNKNIGTMVEWVDQSELLIKSAMLDTLNKAQAVIEFNADGVIQNANDNFLNALGYSLNEILGNHHKMFCDNHYIRSEEYAQFWRDLKSGKPQSGEFCRFDKMGKEIWIQATYNPVLDGEGKVIRVVKFATDITATKLRNAYFEGQINAINKAQAVIEFDLEGKILNANENFINTVGYSLDEIVGKHHSMFVDDDYKRSVEYSQFWEQLRQGVQFTDEFKRVGKGGKEVWIQASYNPILDQNGRPHRVVKYAIDITGRKQAISDIKKAMGELVQGNLDCRIEHEFDGEFKELGTSINRFIDDMRRIIGSISDVMTRLSGGDLTAELDEQFEGEFQVLGDAINQFVGEMSGTIGSIYQAVETINTASSEIATGNSDLSSRTEQQASSLEETASSMEELTGTVKLNAENAEQANSLASQSCEIASRGGELIRQVVDTMSSINESAQEISDIIGVIDGIAFQTNILALNAAVEAARAGEQGRGFAVVASEVRSLAQRSAEAAKEIKELISDSVSKIDGGNKLVNQSGETMEEVVTSIKRVNDIMSEIAAASSEQASGIEEVSKAVVQMDEMTQQNAALVEEAAAAAESLQQQAGNLSERVSTFNIGGKADIEEAKPQKKPHVLTDKKVASVSMLKTNKKLAPKVPNNDEWESF</sequence>
<dbReference type="GO" id="GO:0006935">
    <property type="term" value="P:chemotaxis"/>
    <property type="evidence" value="ECO:0007669"/>
    <property type="project" value="InterPro"/>
</dbReference>
<dbReference type="Proteomes" id="UP000031197">
    <property type="component" value="Unassembled WGS sequence"/>
</dbReference>
<dbReference type="SMART" id="SM00091">
    <property type="entry name" value="PAS"/>
    <property type="match status" value="3"/>
</dbReference>
<dbReference type="Gene3D" id="3.30.450.20">
    <property type="entry name" value="PAS domain"/>
    <property type="match status" value="3"/>
</dbReference>
<evidence type="ECO:0000313" key="12">
    <source>
        <dbReference type="EMBL" id="KHT55762.1"/>
    </source>
</evidence>
<dbReference type="Gene3D" id="1.10.287.950">
    <property type="entry name" value="Methyl-accepting chemotaxis protein"/>
    <property type="match status" value="1"/>
</dbReference>
<keyword evidence="3 5" id="KW-0807">Transducer</keyword>
<dbReference type="OrthoDB" id="9765776at2"/>
<evidence type="ECO:0000259" key="11">
    <source>
        <dbReference type="PROSITE" id="PS50885"/>
    </source>
</evidence>
<dbReference type="PROSITE" id="PS50113">
    <property type="entry name" value="PAC"/>
    <property type="match status" value="2"/>
</dbReference>
<evidence type="ECO:0000259" key="8">
    <source>
        <dbReference type="PROSITE" id="PS50111"/>
    </source>
</evidence>
<evidence type="ECO:0000256" key="5">
    <source>
        <dbReference type="PROSITE-ProRule" id="PRU00284"/>
    </source>
</evidence>
<dbReference type="SMART" id="SM00283">
    <property type="entry name" value="MA"/>
    <property type="match status" value="1"/>
</dbReference>
<feature type="coiled-coil region" evidence="6">
    <location>
        <begin position="683"/>
        <end position="714"/>
    </location>
</feature>
<feature type="domain" description="HAMP" evidence="11">
    <location>
        <begin position="419"/>
        <end position="471"/>
    </location>
</feature>
<reference evidence="12 13" key="1">
    <citation type="submission" date="2014-12" db="EMBL/GenBank/DDBJ databases">
        <title>Genome sequencing of Alteromonas marina AD001.</title>
        <authorList>
            <person name="Adrian T.G.S."/>
            <person name="Chan K.G."/>
        </authorList>
    </citation>
    <scope>NUCLEOTIDE SEQUENCE [LARGE SCALE GENOMIC DNA]</scope>
    <source>
        <strain evidence="12 13">AD001</strain>
    </source>
</reference>
<evidence type="ECO:0000256" key="2">
    <source>
        <dbReference type="ARBA" id="ARBA00022481"/>
    </source>
</evidence>
<dbReference type="EMBL" id="JWLW01000006">
    <property type="protein sequence ID" value="KHT55762.1"/>
    <property type="molecule type" value="Genomic_DNA"/>
</dbReference>
<organism evidence="12 13">
    <name type="scientific">Alteromonas marina</name>
    <dbReference type="NCBI Taxonomy" id="203795"/>
    <lineage>
        <taxon>Bacteria</taxon>
        <taxon>Pseudomonadati</taxon>
        <taxon>Pseudomonadota</taxon>
        <taxon>Gammaproteobacteria</taxon>
        <taxon>Alteromonadales</taxon>
        <taxon>Alteromonadaceae</taxon>
        <taxon>Alteromonas/Salinimonas group</taxon>
        <taxon>Alteromonas</taxon>
    </lineage>
</organism>
<dbReference type="SMART" id="SM00086">
    <property type="entry name" value="PAC"/>
    <property type="match status" value="2"/>
</dbReference>
<dbReference type="SUPFAM" id="SSF55785">
    <property type="entry name" value="PYP-like sensor domain (PAS domain)"/>
    <property type="match status" value="2"/>
</dbReference>
<comment type="caution">
    <text evidence="12">The sequence shown here is derived from an EMBL/GenBank/DDBJ whole genome shotgun (WGS) entry which is preliminary data.</text>
</comment>
<dbReference type="GO" id="GO:0004888">
    <property type="term" value="F:transmembrane signaling receptor activity"/>
    <property type="evidence" value="ECO:0007669"/>
    <property type="project" value="InterPro"/>
</dbReference>
<dbReference type="CDD" id="cd06225">
    <property type="entry name" value="HAMP"/>
    <property type="match status" value="2"/>
</dbReference>
<dbReference type="AlphaFoldDB" id="A0A0B3YF86"/>
<dbReference type="InterPro" id="IPR003660">
    <property type="entry name" value="HAMP_dom"/>
</dbReference>
<protein>
    <submittedName>
        <fullName evidence="12">Chemotaxis protein</fullName>
    </submittedName>
</protein>
<evidence type="ECO:0000313" key="13">
    <source>
        <dbReference type="Proteomes" id="UP000031197"/>
    </source>
</evidence>
<comment type="similarity">
    <text evidence="4">Belongs to the methyl-accepting chemotaxis (MCP) protein family.</text>
</comment>
<dbReference type="PROSITE" id="PS50112">
    <property type="entry name" value="PAS"/>
    <property type="match status" value="2"/>
</dbReference>
<feature type="domain" description="PAC" evidence="10">
    <location>
        <begin position="211"/>
        <end position="263"/>
    </location>
</feature>
<evidence type="ECO:0000259" key="10">
    <source>
        <dbReference type="PROSITE" id="PS50113"/>
    </source>
</evidence>